<comment type="pathway">
    <text evidence="12">Protein modification.</text>
</comment>
<feature type="transmembrane region" description="Helical" evidence="13">
    <location>
        <begin position="211"/>
        <end position="230"/>
    </location>
</feature>
<proteinExistence type="inferred from homology"/>
<dbReference type="Gene3D" id="3.40.30.10">
    <property type="entry name" value="Glutaredoxin"/>
    <property type="match status" value="1"/>
</dbReference>
<dbReference type="FunFam" id="3.40.30.10:FF:000009">
    <property type="entry name" value="Tumor suppressor candidate 3"/>
    <property type="match status" value="1"/>
</dbReference>
<accession>A0AAN9TB63</accession>
<evidence type="ECO:0000256" key="14">
    <source>
        <dbReference type="SAM" id="SignalP"/>
    </source>
</evidence>
<evidence type="ECO:0008006" key="17">
    <source>
        <dbReference type="Google" id="ProtNLM"/>
    </source>
</evidence>
<dbReference type="EMBL" id="JBBCAQ010000034">
    <property type="protein sequence ID" value="KAK7579814.1"/>
    <property type="molecule type" value="Genomic_DNA"/>
</dbReference>
<evidence type="ECO:0000256" key="12">
    <source>
        <dbReference type="ARBA" id="ARBA00043952"/>
    </source>
</evidence>
<evidence type="ECO:0000256" key="4">
    <source>
        <dbReference type="ARBA" id="ARBA00022448"/>
    </source>
</evidence>
<dbReference type="PANTHER" id="PTHR12692">
    <property type="entry name" value="DOLICHYL-DIPHOSPHOOLIGOSACCHARIDE--PROTEIN GLYCOSYLTRANSFERASE-RELATED"/>
    <property type="match status" value="1"/>
</dbReference>
<evidence type="ECO:0000256" key="13">
    <source>
        <dbReference type="SAM" id="Phobius"/>
    </source>
</evidence>
<keyword evidence="11" id="KW-1015">Disulfide bond</keyword>
<comment type="similarity">
    <text evidence="3">Belongs to the OST3/OST6 family.</text>
</comment>
<evidence type="ECO:0000313" key="16">
    <source>
        <dbReference type="Proteomes" id="UP001367676"/>
    </source>
</evidence>
<dbReference type="SUPFAM" id="SSF52833">
    <property type="entry name" value="Thioredoxin-like"/>
    <property type="match status" value="1"/>
</dbReference>
<evidence type="ECO:0000313" key="15">
    <source>
        <dbReference type="EMBL" id="KAK7579814.1"/>
    </source>
</evidence>
<evidence type="ECO:0000256" key="1">
    <source>
        <dbReference type="ARBA" id="ARBA00002791"/>
    </source>
</evidence>
<organism evidence="15 16">
    <name type="scientific">Parthenolecanium corni</name>
    <dbReference type="NCBI Taxonomy" id="536013"/>
    <lineage>
        <taxon>Eukaryota</taxon>
        <taxon>Metazoa</taxon>
        <taxon>Ecdysozoa</taxon>
        <taxon>Arthropoda</taxon>
        <taxon>Hexapoda</taxon>
        <taxon>Insecta</taxon>
        <taxon>Pterygota</taxon>
        <taxon>Neoptera</taxon>
        <taxon>Paraneoptera</taxon>
        <taxon>Hemiptera</taxon>
        <taxon>Sternorrhyncha</taxon>
        <taxon>Coccoidea</taxon>
        <taxon>Coccidae</taxon>
        <taxon>Parthenolecanium</taxon>
    </lineage>
</organism>
<feature type="signal peptide" evidence="14">
    <location>
        <begin position="1"/>
        <end position="19"/>
    </location>
</feature>
<evidence type="ECO:0000256" key="10">
    <source>
        <dbReference type="ARBA" id="ARBA00023136"/>
    </source>
</evidence>
<comment type="caution">
    <text evidence="15">The sequence shown here is derived from an EMBL/GenBank/DDBJ whole genome shotgun (WGS) entry which is preliminary data.</text>
</comment>
<dbReference type="Proteomes" id="UP001367676">
    <property type="component" value="Unassembled WGS sequence"/>
</dbReference>
<dbReference type="PANTHER" id="PTHR12692:SF0">
    <property type="entry name" value="GH11935P"/>
    <property type="match status" value="1"/>
</dbReference>
<keyword evidence="5 13" id="KW-0812">Transmembrane</keyword>
<keyword evidence="8" id="KW-0460">Magnesium</keyword>
<evidence type="ECO:0000256" key="7">
    <source>
        <dbReference type="ARBA" id="ARBA00022824"/>
    </source>
</evidence>
<evidence type="ECO:0000256" key="3">
    <source>
        <dbReference type="ARBA" id="ARBA00009561"/>
    </source>
</evidence>
<name>A0AAN9TB63_9HEMI</name>
<evidence type="ECO:0000256" key="2">
    <source>
        <dbReference type="ARBA" id="ARBA00004477"/>
    </source>
</evidence>
<comment type="function">
    <text evidence="1">Subunit of the oligosaccharyl transferase (OST) complex that catalyzes the initial transfer of a defined glycan (Glc(3)Man(9)GlcNAc(2) in eukaryotes) from the lipid carrier dolichol-pyrophosphate to an asparagine residue within an Asn-X-Ser/Thr consensus motif in nascent polypeptide chains, the first step in protein N-glycosylation. N-glycosylation occurs cotranslationally and the complex associates with the Sec61 complex at the channel-forming translocon complex that mediates protein translocation across the endoplasmic reticulum (ER). All subunits are required for a maximal enzyme activity.</text>
</comment>
<feature type="transmembrane region" description="Helical" evidence="13">
    <location>
        <begin position="292"/>
        <end position="312"/>
    </location>
</feature>
<evidence type="ECO:0000256" key="5">
    <source>
        <dbReference type="ARBA" id="ARBA00022692"/>
    </source>
</evidence>
<reference evidence="15 16" key="1">
    <citation type="submission" date="2024-03" db="EMBL/GenBank/DDBJ databases">
        <title>Adaptation during the transition from Ophiocordyceps entomopathogen to insect associate is accompanied by gene loss and intensified selection.</title>
        <authorList>
            <person name="Ward C.M."/>
            <person name="Onetto C.A."/>
            <person name="Borneman A.R."/>
        </authorList>
    </citation>
    <scope>NUCLEOTIDE SEQUENCE [LARGE SCALE GENOMIC DNA]</scope>
    <source>
        <strain evidence="15">AWRI1</strain>
        <tissue evidence="15">Single Adult Female</tissue>
    </source>
</reference>
<dbReference type="GO" id="GO:0018279">
    <property type="term" value="P:protein N-linked glycosylation via asparagine"/>
    <property type="evidence" value="ECO:0007669"/>
    <property type="project" value="TreeGrafter"/>
</dbReference>
<keyword evidence="9 13" id="KW-1133">Transmembrane helix</keyword>
<evidence type="ECO:0000256" key="6">
    <source>
        <dbReference type="ARBA" id="ARBA00022729"/>
    </source>
</evidence>
<keyword evidence="4" id="KW-0813">Transport</keyword>
<dbReference type="InterPro" id="IPR021149">
    <property type="entry name" value="OligosaccharylTrfase_OST3/OST6"/>
</dbReference>
<dbReference type="InterPro" id="IPR036249">
    <property type="entry name" value="Thioredoxin-like_sf"/>
</dbReference>
<keyword evidence="10 13" id="KW-0472">Membrane</keyword>
<dbReference type="Pfam" id="PF04756">
    <property type="entry name" value="OST3_OST6"/>
    <property type="match status" value="1"/>
</dbReference>
<evidence type="ECO:0000256" key="8">
    <source>
        <dbReference type="ARBA" id="ARBA00022842"/>
    </source>
</evidence>
<evidence type="ECO:0000256" key="9">
    <source>
        <dbReference type="ARBA" id="ARBA00022989"/>
    </source>
</evidence>
<feature type="transmembrane region" description="Helical" evidence="13">
    <location>
        <begin position="180"/>
        <end position="199"/>
    </location>
</feature>
<comment type="subcellular location">
    <subcellularLocation>
        <location evidence="2">Endoplasmic reticulum membrane</location>
        <topology evidence="2">Multi-pass membrane protein</topology>
    </subcellularLocation>
</comment>
<keyword evidence="7" id="KW-0256">Endoplasmic reticulum</keyword>
<feature type="transmembrane region" description="Helical" evidence="13">
    <location>
        <begin position="262"/>
        <end position="280"/>
    </location>
</feature>
<keyword evidence="16" id="KW-1185">Reference proteome</keyword>
<dbReference type="GO" id="GO:0015693">
    <property type="term" value="P:magnesium ion transport"/>
    <property type="evidence" value="ECO:0007669"/>
    <property type="project" value="UniProtKB-ARBA"/>
</dbReference>
<sequence length="325" mass="36917">MRFLLTVAILLCVLQCTYLFKNERSVGLADKISQLKELSAKKGFIKLNSAKFKDYVKWASRNYSFVIMFTALETHRQCTICKPVYEEFSITAKSFQMTYGLSDRLFFGVIDFDDGSEIFQKLQINTAPLIVFFPPKRKMNRINDLQTLDMQRLGFSAEAIGRWITDRTDLEFKIFRPPNYASTVGLLLLIFVGSVVMYFKQENFEFLQNRTVWAALTVVFCLLMTSGQMWNHIRSPPMYHKSANGISYIHGSSQGQFISETYLIFMLNACFAGCIIMIIDSGLGKENSVSKITTTVAVLFAALLFSAVLSIFKAKAGGYPYRGLL</sequence>
<gene>
    <name evidence="15" type="ORF">V9T40_000443</name>
</gene>
<keyword evidence="6 14" id="KW-0732">Signal</keyword>
<dbReference type="GO" id="GO:0008250">
    <property type="term" value="C:oligosaccharyltransferase complex"/>
    <property type="evidence" value="ECO:0007669"/>
    <property type="project" value="TreeGrafter"/>
</dbReference>
<evidence type="ECO:0000256" key="11">
    <source>
        <dbReference type="ARBA" id="ARBA00023157"/>
    </source>
</evidence>
<protein>
    <recommendedName>
        <fullName evidence="17">Magnesium transporter protein 1</fullName>
    </recommendedName>
</protein>
<feature type="chain" id="PRO_5043034211" description="Magnesium transporter protein 1" evidence="14">
    <location>
        <begin position="20"/>
        <end position="325"/>
    </location>
</feature>
<dbReference type="AlphaFoldDB" id="A0AAN9TB63"/>